<reference evidence="1" key="2">
    <citation type="submission" date="2025-08" db="UniProtKB">
        <authorList>
            <consortium name="Ensembl"/>
        </authorList>
    </citation>
    <scope>IDENTIFICATION</scope>
</reference>
<evidence type="ECO:0000313" key="2">
    <source>
        <dbReference type="Proteomes" id="UP000265140"/>
    </source>
</evidence>
<reference evidence="1 2" key="1">
    <citation type="submission" date="2020-02" db="EMBL/GenBank/DDBJ databases">
        <title>Esox lucius (northern pike) genome, fEsoLuc1, primary haplotype.</title>
        <authorList>
            <person name="Myers G."/>
            <person name="Karagic N."/>
            <person name="Meyer A."/>
            <person name="Pippel M."/>
            <person name="Reichard M."/>
            <person name="Winkler S."/>
            <person name="Tracey A."/>
            <person name="Sims Y."/>
            <person name="Howe K."/>
            <person name="Rhie A."/>
            <person name="Formenti G."/>
            <person name="Durbin R."/>
            <person name="Fedrigo O."/>
            <person name="Jarvis E.D."/>
        </authorList>
    </citation>
    <scope>NUCLEOTIDE SEQUENCE [LARGE SCALE GENOMIC DNA]</scope>
</reference>
<dbReference type="AlphaFoldDB" id="A0AAY5L7K2"/>
<reference evidence="1" key="3">
    <citation type="submission" date="2025-09" db="UniProtKB">
        <authorList>
            <consortium name="Ensembl"/>
        </authorList>
    </citation>
    <scope>IDENTIFICATION</scope>
</reference>
<name>A0AAY5L7K2_ESOLU</name>
<dbReference type="Proteomes" id="UP000265140">
    <property type="component" value="Chromosome 7"/>
</dbReference>
<dbReference type="Ensembl" id="ENSELUT00000092871.1">
    <property type="protein sequence ID" value="ENSELUP00000097016.1"/>
    <property type="gene ID" value="ENSELUG00000040949.1"/>
</dbReference>
<proteinExistence type="predicted"/>
<accession>A0AAY5L7K2</accession>
<keyword evidence="2" id="KW-1185">Reference proteome</keyword>
<sequence>GGVVIIGFRCFSGSACSKTAPILLCQQNPTQYNLLFCKPVKPECLSVSIGTRKQGLSGLSHDFFSLRGKYREQWQECTNGIFIPSKKSCVLINTYTYKFSTHFLHVFDICEFILCFKHIIGVPKQVGLD</sequence>
<organism evidence="1 2">
    <name type="scientific">Esox lucius</name>
    <name type="common">Northern pike</name>
    <dbReference type="NCBI Taxonomy" id="8010"/>
    <lineage>
        <taxon>Eukaryota</taxon>
        <taxon>Metazoa</taxon>
        <taxon>Chordata</taxon>
        <taxon>Craniata</taxon>
        <taxon>Vertebrata</taxon>
        <taxon>Euteleostomi</taxon>
        <taxon>Actinopterygii</taxon>
        <taxon>Neopterygii</taxon>
        <taxon>Teleostei</taxon>
        <taxon>Protacanthopterygii</taxon>
        <taxon>Esociformes</taxon>
        <taxon>Esocidae</taxon>
        <taxon>Esox</taxon>
    </lineage>
</organism>
<evidence type="ECO:0000313" key="1">
    <source>
        <dbReference type="Ensembl" id="ENSELUP00000097016.1"/>
    </source>
</evidence>
<protein>
    <submittedName>
        <fullName evidence="1">Uncharacterized protein</fullName>
    </submittedName>
</protein>